<dbReference type="HAMAP" id="MF_02087">
    <property type="entry name" value="PLP_homeostasis"/>
    <property type="match status" value="1"/>
</dbReference>
<dbReference type="AlphaFoldDB" id="A0A2S9YPG7"/>
<dbReference type="GO" id="GO:0030170">
    <property type="term" value="F:pyridoxal phosphate binding"/>
    <property type="evidence" value="ECO:0007669"/>
    <property type="project" value="UniProtKB-UniRule"/>
</dbReference>
<dbReference type="CDD" id="cd00635">
    <property type="entry name" value="PLPDE_III_YBL036c_like"/>
    <property type="match status" value="1"/>
</dbReference>
<evidence type="ECO:0000259" key="5">
    <source>
        <dbReference type="Pfam" id="PF01168"/>
    </source>
</evidence>
<comment type="caution">
    <text evidence="6">The sequence shown here is derived from an EMBL/GenBank/DDBJ whole genome shotgun (WGS) entry which is preliminary data.</text>
</comment>
<evidence type="ECO:0000256" key="4">
    <source>
        <dbReference type="RuleBase" id="RU004514"/>
    </source>
</evidence>
<dbReference type="InterPro" id="IPR011078">
    <property type="entry name" value="PyrdxlP_homeostasis"/>
</dbReference>
<feature type="modified residue" description="N6-(pyridoxal phosphate)lysine" evidence="2 3">
    <location>
        <position position="43"/>
    </location>
</feature>
<evidence type="ECO:0000256" key="1">
    <source>
        <dbReference type="ARBA" id="ARBA00022898"/>
    </source>
</evidence>
<dbReference type="FunFam" id="3.20.20.10:FF:000018">
    <property type="entry name" value="Pyridoxal phosphate homeostasis protein"/>
    <property type="match status" value="1"/>
</dbReference>
<comment type="cofactor">
    <cofactor evidence="3">
        <name>pyridoxal 5'-phosphate</name>
        <dbReference type="ChEBI" id="CHEBI:597326"/>
    </cofactor>
</comment>
<comment type="similarity">
    <text evidence="2 4">Belongs to the pyridoxal phosphate-binding protein YggS/PROSC family.</text>
</comment>
<dbReference type="InterPro" id="IPR029066">
    <property type="entry name" value="PLP-binding_barrel"/>
</dbReference>
<accession>A0A2S9YPG7</accession>
<protein>
    <recommendedName>
        <fullName evidence="2">Pyridoxal phosphate homeostasis protein</fullName>
        <shortName evidence="2">PLP homeostasis protein</shortName>
    </recommendedName>
</protein>
<dbReference type="SUPFAM" id="SSF51419">
    <property type="entry name" value="PLP-binding barrel"/>
    <property type="match status" value="1"/>
</dbReference>
<dbReference type="RefSeq" id="WP_106090316.1">
    <property type="nucleotide sequence ID" value="NZ_PVNL01000062.1"/>
</dbReference>
<dbReference type="PIRSF" id="PIRSF004848">
    <property type="entry name" value="YBL036c_PLPDEIII"/>
    <property type="match status" value="1"/>
</dbReference>
<proteinExistence type="inferred from homology"/>
<reference evidence="6 7" key="1">
    <citation type="submission" date="2018-03" db="EMBL/GenBank/DDBJ databases">
        <title>Draft Genome Sequences of the Obligatory Marine Myxobacteria Enhygromyxa salina SWB007.</title>
        <authorList>
            <person name="Poehlein A."/>
            <person name="Moghaddam J.A."/>
            <person name="Harms H."/>
            <person name="Alanjari M."/>
            <person name="Koenig G.M."/>
            <person name="Daniel R."/>
            <person name="Schaeberle T.F."/>
        </authorList>
    </citation>
    <scope>NUCLEOTIDE SEQUENCE [LARGE SCALE GENOMIC DNA]</scope>
    <source>
        <strain evidence="6 7">SWB007</strain>
    </source>
</reference>
<dbReference type="Proteomes" id="UP000238823">
    <property type="component" value="Unassembled WGS sequence"/>
</dbReference>
<sequence>MPDIESVSVAANLDSIRERVDAAIARREPRVGTADVRLIGVSKRQPLAKLEAAYAAGLRDFGENYAQELRDKLGAWPADRDARWHYIGAIQSNKLKYIVGKVALIHTVDRVELIQAIDRRATSAGAVQKILIEVNLADEAQKAGVPPSLVPTLLDACAATEQVRCVGLMIIPPAAEPEHTRRFFRELRELRDRLREGPERPGVDLRELSMGMSADFEVAIEEGATLVRVGTAIFGARA</sequence>
<dbReference type="Gene3D" id="3.20.20.10">
    <property type="entry name" value="Alanine racemase"/>
    <property type="match status" value="1"/>
</dbReference>
<comment type="function">
    <text evidence="2">Pyridoxal 5'-phosphate (PLP)-binding protein, which is involved in PLP homeostasis.</text>
</comment>
<dbReference type="NCBIfam" id="TIGR00044">
    <property type="entry name" value="YggS family pyridoxal phosphate-dependent enzyme"/>
    <property type="match status" value="1"/>
</dbReference>
<keyword evidence="1 2" id="KW-0663">Pyridoxal phosphate</keyword>
<dbReference type="PANTHER" id="PTHR10146">
    <property type="entry name" value="PROLINE SYNTHETASE CO-TRANSCRIBED BACTERIAL HOMOLOG PROTEIN"/>
    <property type="match status" value="1"/>
</dbReference>
<gene>
    <name evidence="6" type="ORF">ENSA7_33170</name>
</gene>
<evidence type="ECO:0000256" key="3">
    <source>
        <dbReference type="PIRSR" id="PIRSR004848-1"/>
    </source>
</evidence>
<feature type="domain" description="Alanine racemase N-terminal" evidence="5">
    <location>
        <begin position="36"/>
        <end position="237"/>
    </location>
</feature>
<dbReference type="OrthoDB" id="9804072at2"/>
<dbReference type="Pfam" id="PF01168">
    <property type="entry name" value="Ala_racemase_N"/>
    <property type="match status" value="1"/>
</dbReference>
<dbReference type="InterPro" id="IPR001608">
    <property type="entry name" value="Ala_racemase_N"/>
</dbReference>
<dbReference type="EMBL" id="PVNL01000062">
    <property type="protein sequence ID" value="PRQ06983.1"/>
    <property type="molecule type" value="Genomic_DNA"/>
</dbReference>
<evidence type="ECO:0000313" key="7">
    <source>
        <dbReference type="Proteomes" id="UP000238823"/>
    </source>
</evidence>
<name>A0A2S9YPG7_9BACT</name>
<evidence type="ECO:0000256" key="2">
    <source>
        <dbReference type="HAMAP-Rule" id="MF_02087"/>
    </source>
</evidence>
<evidence type="ECO:0000313" key="6">
    <source>
        <dbReference type="EMBL" id="PRQ06983.1"/>
    </source>
</evidence>
<dbReference type="PANTHER" id="PTHR10146:SF14">
    <property type="entry name" value="PYRIDOXAL PHOSPHATE HOMEOSTASIS PROTEIN"/>
    <property type="match status" value="1"/>
</dbReference>
<organism evidence="6 7">
    <name type="scientific">Enhygromyxa salina</name>
    <dbReference type="NCBI Taxonomy" id="215803"/>
    <lineage>
        <taxon>Bacteria</taxon>
        <taxon>Pseudomonadati</taxon>
        <taxon>Myxococcota</taxon>
        <taxon>Polyangia</taxon>
        <taxon>Nannocystales</taxon>
        <taxon>Nannocystaceae</taxon>
        <taxon>Enhygromyxa</taxon>
    </lineage>
</organism>